<proteinExistence type="predicted"/>
<evidence type="ECO:0000313" key="2">
    <source>
        <dbReference type="EMBL" id="NIZ63329.1"/>
    </source>
</evidence>
<evidence type="ECO:0000313" key="3">
    <source>
        <dbReference type="Proteomes" id="UP001429564"/>
    </source>
</evidence>
<dbReference type="Proteomes" id="UP001429564">
    <property type="component" value="Unassembled WGS sequence"/>
</dbReference>
<gene>
    <name evidence="2" type="ORF">DL239_20385</name>
</gene>
<organism evidence="2 3">
    <name type="scientific">Parasedimentitalea denitrificans</name>
    <dbReference type="NCBI Taxonomy" id="2211118"/>
    <lineage>
        <taxon>Bacteria</taxon>
        <taxon>Pseudomonadati</taxon>
        <taxon>Pseudomonadota</taxon>
        <taxon>Alphaproteobacteria</taxon>
        <taxon>Rhodobacterales</taxon>
        <taxon>Paracoccaceae</taxon>
        <taxon>Parasedimentitalea</taxon>
    </lineage>
</organism>
<protein>
    <submittedName>
        <fullName evidence="2">Uncharacterized protein</fullName>
    </submittedName>
</protein>
<comment type="caution">
    <text evidence="2">The sequence shown here is derived from an EMBL/GenBank/DDBJ whole genome shotgun (WGS) entry which is preliminary data.</text>
</comment>
<sequence>MIEAGNYNRDARDRTKWYAITDTLHLSKIAIAVVPDRSPLPDSKPTDIKQTPIPPAGADDLFKAANETDQQNETLDASFERFWRVCQEKWESLSRAKLGPGPSKRAVGYNHSSRGVIRGMAGECQTW</sequence>
<reference evidence="2 3" key="1">
    <citation type="submission" date="2018-05" db="EMBL/GenBank/DDBJ databases">
        <authorList>
            <person name="Zhang Y.-J."/>
        </authorList>
    </citation>
    <scope>NUCLEOTIDE SEQUENCE [LARGE SCALE GENOMIC DNA]</scope>
    <source>
        <strain evidence="2 3">CY04</strain>
    </source>
</reference>
<feature type="region of interest" description="Disordered" evidence="1">
    <location>
        <begin position="35"/>
        <end position="59"/>
    </location>
</feature>
<name>A0ABX0WCF3_9RHOB</name>
<accession>A0ABX0WCF3</accession>
<dbReference type="EMBL" id="QHLQ01000035">
    <property type="protein sequence ID" value="NIZ63329.1"/>
    <property type="molecule type" value="Genomic_DNA"/>
</dbReference>
<evidence type="ECO:0000256" key="1">
    <source>
        <dbReference type="SAM" id="MobiDB-lite"/>
    </source>
</evidence>
<keyword evidence="3" id="KW-1185">Reference proteome</keyword>